<dbReference type="Gene3D" id="3.30.810.10">
    <property type="entry name" value="2-Layer Sandwich"/>
    <property type="match status" value="1"/>
</dbReference>
<dbReference type="PROSITE" id="PS50178">
    <property type="entry name" value="ZF_FYVE"/>
    <property type="match status" value="1"/>
</dbReference>
<evidence type="ECO:0000256" key="10">
    <source>
        <dbReference type="PROSITE-ProRule" id="PRU00781"/>
    </source>
</evidence>
<dbReference type="EC" id="2.7.1.150" evidence="1"/>
<dbReference type="FunFam" id="3.30.810.10:FF:000001">
    <property type="entry name" value="1-phosphatidylinositol 3-phosphate 5-kinase FAB1"/>
    <property type="match status" value="1"/>
</dbReference>
<keyword evidence="11" id="KW-0175">Coiled coil</keyword>
<evidence type="ECO:0000313" key="14">
    <source>
        <dbReference type="EMBL" id="KAL3083351.1"/>
    </source>
</evidence>
<keyword evidence="5 9" id="KW-0863">Zinc-finger</keyword>
<protein>
    <recommendedName>
        <fullName evidence="1">1-phosphatidylinositol-3-phosphate 5-kinase</fullName>
        <ecNumber evidence="1">2.7.1.150</ecNumber>
    </recommendedName>
</protein>
<keyword evidence="3" id="KW-0479">Metal-binding</keyword>
<dbReference type="Proteomes" id="UP001620645">
    <property type="component" value="Unassembled WGS sequence"/>
</dbReference>
<proteinExistence type="predicted"/>
<dbReference type="Pfam" id="PF01504">
    <property type="entry name" value="PIP5K"/>
    <property type="match status" value="2"/>
</dbReference>
<dbReference type="PANTHER" id="PTHR45748:SF7">
    <property type="entry name" value="1-PHOSPHATIDYLINOSITOL 3-PHOSPHATE 5-KINASE-RELATED"/>
    <property type="match status" value="1"/>
</dbReference>
<dbReference type="SUPFAM" id="SSF52029">
    <property type="entry name" value="GroEL apical domain-like"/>
    <property type="match status" value="1"/>
</dbReference>
<dbReference type="PROSITE" id="PS51455">
    <property type="entry name" value="PIPK"/>
    <property type="match status" value="1"/>
</dbReference>
<dbReference type="Pfam" id="PF00118">
    <property type="entry name" value="Cpn60_TCP1"/>
    <property type="match status" value="1"/>
</dbReference>
<evidence type="ECO:0000256" key="9">
    <source>
        <dbReference type="PROSITE-ProRule" id="PRU00091"/>
    </source>
</evidence>
<keyword evidence="15" id="KW-1185">Reference proteome</keyword>
<dbReference type="InterPro" id="IPR011011">
    <property type="entry name" value="Znf_FYVE_PHD"/>
</dbReference>
<dbReference type="InterPro" id="IPR027483">
    <property type="entry name" value="PInositol-4-P-4/5-kinase_C_sf"/>
</dbReference>
<dbReference type="SUPFAM" id="SSF56104">
    <property type="entry name" value="SAICAR synthase-like"/>
    <property type="match status" value="1"/>
</dbReference>
<dbReference type="SMART" id="SM00330">
    <property type="entry name" value="PIPKc"/>
    <property type="match status" value="1"/>
</dbReference>
<feature type="coiled-coil region" evidence="11">
    <location>
        <begin position="647"/>
        <end position="674"/>
    </location>
</feature>
<comment type="caution">
    <text evidence="14">The sequence shown here is derived from an EMBL/GenBank/DDBJ whole genome shotgun (WGS) entry which is preliminary data.</text>
</comment>
<dbReference type="FunFam" id="3.50.7.10:FF:000007">
    <property type="entry name" value="1-phosphatidylinositol 3-phosphate 5-kinase isoform X1"/>
    <property type="match status" value="1"/>
</dbReference>
<dbReference type="InterPro" id="IPR002498">
    <property type="entry name" value="PInositol-4-P-4/5-kinase_core"/>
</dbReference>
<evidence type="ECO:0000256" key="3">
    <source>
        <dbReference type="ARBA" id="ARBA00022723"/>
    </source>
</evidence>
<dbReference type="GO" id="GO:0000285">
    <property type="term" value="F:1-phosphatidylinositol-3-phosphate 5-kinase activity"/>
    <property type="evidence" value="ECO:0007669"/>
    <property type="project" value="UniProtKB-EC"/>
</dbReference>
<dbReference type="GO" id="GO:0046488">
    <property type="term" value="P:phosphatidylinositol metabolic process"/>
    <property type="evidence" value="ECO:0007669"/>
    <property type="project" value="UniProtKB-UniRule"/>
</dbReference>
<dbReference type="InterPro" id="IPR044769">
    <property type="entry name" value="PIKfyve_PIPKc"/>
</dbReference>
<evidence type="ECO:0000256" key="6">
    <source>
        <dbReference type="ARBA" id="ARBA00022777"/>
    </source>
</evidence>
<gene>
    <name evidence="14" type="ORF">niasHS_011153</name>
</gene>
<evidence type="ECO:0000256" key="4">
    <source>
        <dbReference type="ARBA" id="ARBA00022741"/>
    </source>
</evidence>
<keyword evidence="6 10" id="KW-0418">Kinase</keyword>
<evidence type="ECO:0000313" key="15">
    <source>
        <dbReference type="Proteomes" id="UP001620645"/>
    </source>
</evidence>
<evidence type="ECO:0000259" key="12">
    <source>
        <dbReference type="PROSITE" id="PS50178"/>
    </source>
</evidence>
<evidence type="ECO:0000256" key="1">
    <source>
        <dbReference type="ARBA" id="ARBA00012009"/>
    </source>
</evidence>
<evidence type="ECO:0000256" key="11">
    <source>
        <dbReference type="SAM" id="Coils"/>
    </source>
</evidence>
<evidence type="ECO:0000256" key="5">
    <source>
        <dbReference type="ARBA" id="ARBA00022771"/>
    </source>
</evidence>
<dbReference type="Gene3D" id="3.30.800.10">
    <property type="entry name" value="Phosphatidylinositol Phosphate Kinase II Beta"/>
    <property type="match status" value="1"/>
</dbReference>
<dbReference type="InterPro" id="IPR000306">
    <property type="entry name" value="Znf_FYVE"/>
</dbReference>
<dbReference type="InterPro" id="IPR013083">
    <property type="entry name" value="Znf_RING/FYVE/PHD"/>
</dbReference>
<evidence type="ECO:0000256" key="2">
    <source>
        <dbReference type="ARBA" id="ARBA00022679"/>
    </source>
</evidence>
<dbReference type="SUPFAM" id="SSF57903">
    <property type="entry name" value="FYVE/PHD zinc finger"/>
    <property type="match status" value="1"/>
</dbReference>
<dbReference type="EMBL" id="JBICCN010000254">
    <property type="protein sequence ID" value="KAL3083351.1"/>
    <property type="molecule type" value="Genomic_DNA"/>
</dbReference>
<feature type="domain" description="PIPK" evidence="13">
    <location>
        <begin position="1046"/>
        <end position="1370"/>
    </location>
</feature>
<accession>A0ABD2J0R3</accession>
<keyword evidence="2 10" id="KW-0808">Transferase</keyword>
<dbReference type="PANTHER" id="PTHR45748">
    <property type="entry name" value="1-PHOSPHATIDYLINOSITOL 3-PHOSPHATE 5-KINASE-RELATED"/>
    <property type="match status" value="1"/>
</dbReference>
<evidence type="ECO:0000256" key="7">
    <source>
        <dbReference type="ARBA" id="ARBA00022833"/>
    </source>
</evidence>
<dbReference type="CDD" id="cd15725">
    <property type="entry name" value="FYVE_PIKfyve_Fab1"/>
    <property type="match status" value="1"/>
</dbReference>
<dbReference type="SMART" id="SM00064">
    <property type="entry name" value="FYVE"/>
    <property type="match status" value="1"/>
</dbReference>
<feature type="domain" description="FYVE-type" evidence="12">
    <location>
        <begin position="133"/>
        <end position="193"/>
    </location>
</feature>
<dbReference type="Pfam" id="PF01363">
    <property type="entry name" value="FYVE"/>
    <property type="match status" value="1"/>
</dbReference>
<keyword evidence="4 10" id="KW-0547">Nucleotide-binding</keyword>
<dbReference type="GO" id="GO:0005524">
    <property type="term" value="F:ATP binding"/>
    <property type="evidence" value="ECO:0007669"/>
    <property type="project" value="UniProtKB-UniRule"/>
</dbReference>
<dbReference type="InterPro" id="IPR017455">
    <property type="entry name" value="Znf_FYVE-rel"/>
</dbReference>
<evidence type="ECO:0000256" key="8">
    <source>
        <dbReference type="ARBA" id="ARBA00022840"/>
    </source>
</evidence>
<dbReference type="InterPro" id="IPR027484">
    <property type="entry name" value="PInositol-4-P-5-kinase_N"/>
</dbReference>
<dbReference type="InterPro" id="IPR027409">
    <property type="entry name" value="GroEL-like_apical_dom_sf"/>
</dbReference>
<organism evidence="14 15">
    <name type="scientific">Heterodera schachtii</name>
    <name type="common">Sugarbeet cyst nematode worm</name>
    <name type="synonym">Tylenchus schachtii</name>
    <dbReference type="NCBI Taxonomy" id="97005"/>
    <lineage>
        <taxon>Eukaryota</taxon>
        <taxon>Metazoa</taxon>
        <taxon>Ecdysozoa</taxon>
        <taxon>Nematoda</taxon>
        <taxon>Chromadorea</taxon>
        <taxon>Rhabditida</taxon>
        <taxon>Tylenchina</taxon>
        <taxon>Tylenchomorpha</taxon>
        <taxon>Tylenchoidea</taxon>
        <taxon>Heteroderidae</taxon>
        <taxon>Heteroderinae</taxon>
        <taxon>Heterodera</taxon>
    </lineage>
</organism>
<dbReference type="Gene3D" id="3.30.40.10">
    <property type="entry name" value="Zinc/RING finger domain, C3HC4 (zinc finger)"/>
    <property type="match status" value="1"/>
</dbReference>
<name>A0ABD2J0R3_HETSC</name>
<dbReference type="CDD" id="cd17300">
    <property type="entry name" value="PIPKc_PIKfyve"/>
    <property type="match status" value="1"/>
</dbReference>
<keyword evidence="8 10" id="KW-0067">ATP-binding</keyword>
<dbReference type="Gene3D" id="3.50.7.10">
    <property type="entry name" value="GroEL"/>
    <property type="match status" value="1"/>
</dbReference>
<reference evidence="14 15" key="1">
    <citation type="submission" date="2024-10" db="EMBL/GenBank/DDBJ databases">
        <authorList>
            <person name="Kim D."/>
        </authorList>
    </citation>
    <scope>NUCLEOTIDE SEQUENCE [LARGE SCALE GENOMIC DNA]</scope>
    <source>
        <strain evidence="14">Taebaek</strain>
    </source>
</reference>
<dbReference type="GO" id="GO:0008270">
    <property type="term" value="F:zinc ion binding"/>
    <property type="evidence" value="ECO:0007669"/>
    <property type="project" value="UniProtKB-KW"/>
</dbReference>
<keyword evidence="7" id="KW-0862">Zinc</keyword>
<dbReference type="InterPro" id="IPR002423">
    <property type="entry name" value="Cpn60/GroEL/TCP-1"/>
</dbReference>
<evidence type="ECO:0000259" key="13">
    <source>
        <dbReference type="PROSITE" id="PS51455"/>
    </source>
</evidence>
<sequence length="1384" mass="154652">MSSSSMVYFPVFDEPLEAEKGFGARTSDSSGIFSLFSNLFRPSNSSSFSRNDSSSSTIYEKMSKSIKTDEICSDQTHPSVSVDLEVPDFLTETDQNGLSRPSSNDLSDGPISLVRKRLIDYKKSEFRRFWMPDSAGNECYECNEKFSTFRRRHHCRLCGQLFCKNCARCQVNGTELGCNGMLRLCTFCALQVDAHISLRKERRETVKSFTQIDTDDVFIGVPIANSNNQENQYHLNYLKNAEMSVQLADSEQLPSIDPSSNAQCADGIPNSANRLELLFEQKLNGLLDSLMLREQLQPEWRQLLWSLSKSVTDRIGNLTLRNTETLNILDFLHIKKLHLRSDLAPNPCAEIVNGVAFSKSLAHSAMPSKLNNVSLMLLNGTIAYERVLEKFTSLEPMLSQERQYLRLQCDRVLSRRVSLLLTESSISPMAIDLLMAESISVVANVKANVLLRVARASSADILSSLDAHFLQPRVGFVPEFCQREFTVAGGKCKRVLCFENGDGNFGVTVLLKGRSIRELVAAKRLLRFLVLSRFSSRLELSFLSMFDSVPRNSVPKRGQGDFHCHICELNARYNANNCNGNGLENSSDFGASDDFVRCLHSVHLSNSPAICFSVPFLATSIGRRSPLASFLRNGGFSLFHFLRSEDFAEFRANFDSLQQKLDEVEREEHENKMRNGTTIRHKCLDGEAMGGEPRKLLDRNGWISFRATSALHFQQRAELNRKAKEEKLKKREALLAESESGRCELLARDDFQRDVLSPYNHQGIAFLYCANARRATSRRVEEASRIFCTGPYVLQRQFYHGKDTSLGAFLLNCCFNSDFKCKGCERPMLDHFRRIVHGNTRIEVVTRNVASGGGGGTFRNSSSSSLANAAVATVGPFVSGGLAAAIPSSSSGGGDDELNRTMPLDELPSSIPNNNCSAIICWLRCNACSANSSIAKMTDEMFHLSFAKFVDYLANGSHWVSPFPSSIDLAECHHCTFHCHSHFFALGNFVARFSVNPIYPLNVLFAPIPCSVDSTTMTESTQQKTLSEIALRCTLDEKGGGNGTQMVPDVGSVIAHALAQPSESRHPPGREKEKGSFGSLGSFSATATNGSKFADFVDIVYAEENWQYTVKVYFPEQFERFRSLTFCDGEESFINSISTSSPWYPQGGKSGAVFSRTDDERFVLKTLNRFELDAFKQSALKYIDYISMALMEGKLTALCKIFGAFSVNCTNKQTGQSVKSDLIVMEFLFYRKDIKQIWDLKGSLRNRLASTKSDNNGASSVLLDENYIQNMWRNQIYITTHSKTALSQAIINDSHFLADQGIMDYSLLAGICRGEEDEVIVGIVDYMRTFTFDKKVESAIKNAIPLTNSSTVISPEQYCRRFYEAIDGYFAVAPDQWTSESVFT</sequence>